<keyword evidence="2" id="KW-0805">Transcription regulation</keyword>
<keyword evidence="5" id="KW-0539">Nucleus</keyword>
<dbReference type="InterPro" id="IPR003657">
    <property type="entry name" value="WRKY_dom"/>
</dbReference>
<feature type="domain" description="WRKY" evidence="7">
    <location>
        <begin position="167"/>
        <end position="233"/>
    </location>
</feature>
<proteinExistence type="predicted"/>
<evidence type="ECO:0000313" key="9">
    <source>
        <dbReference type="Proteomes" id="UP000834106"/>
    </source>
</evidence>
<feature type="compositionally biased region" description="Low complexity" evidence="6">
    <location>
        <begin position="270"/>
        <end position="284"/>
    </location>
</feature>
<feature type="region of interest" description="Disordered" evidence="6">
    <location>
        <begin position="224"/>
        <end position="344"/>
    </location>
</feature>
<keyword evidence="4" id="KW-0804">Transcription</keyword>
<dbReference type="PANTHER" id="PTHR32096">
    <property type="entry name" value="WRKY TRANSCRIPTION FACTOR 30-RELATED-RELATED"/>
    <property type="match status" value="1"/>
</dbReference>
<reference evidence="8" key="1">
    <citation type="submission" date="2023-05" db="EMBL/GenBank/DDBJ databases">
        <authorList>
            <person name="Huff M."/>
        </authorList>
    </citation>
    <scope>NUCLEOTIDE SEQUENCE</scope>
</reference>
<dbReference type="Pfam" id="PF03106">
    <property type="entry name" value="WRKY"/>
    <property type="match status" value="1"/>
</dbReference>
<keyword evidence="3" id="KW-0238">DNA-binding</keyword>
<accession>A0AAD1ZRF9</accession>
<protein>
    <recommendedName>
        <fullName evidence="7">WRKY domain-containing protein</fullName>
    </recommendedName>
</protein>
<dbReference type="GO" id="GO:0000976">
    <property type="term" value="F:transcription cis-regulatory region binding"/>
    <property type="evidence" value="ECO:0007669"/>
    <property type="project" value="TreeGrafter"/>
</dbReference>
<dbReference type="PANTHER" id="PTHR32096:SF80">
    <property type="entry name" value="WRKY TRANSCRIPTION FACTOR 27-RELATED"/>
    <property type="match status" value="1"/>
</dbReference>
<evidence type="ECO:0000256" key="5">
    <source>
        <dbReference type="ARBA" id="ARBA00023242"/>
    </source>
</evidence>
<dbReference type="EMBL" id="OU503047">
    <property type="protein sequence ID" value="CAI9771945.1"/>
    <property type="molecule type" value="Genomic_DNA"/>
</dbReference>
<dbReference type="InterPro" id="IPR036576">
    <property type="entry name" value="WRKY_dom_sf"/>
</dbReference>
<dbReference type="Gene3D" id="2.20.25.80">
    <property type="entry name" value="WRKY domain"/>
    <property type="match status" value="1"/>
</dbReference>
<evidence type="ECO:0000256" key="3">
    <source>
        <dbReference type="ARBA" id="ARBA00023125"/>
    </source>
</evidence>
<evidence type="ECO:0000259" key="7">
    <source>
        <dbReference type="PROSITE" id="PS50811"/>
    </source>
</evidence>
<dbReference type="InterPro" id="IPR044810">
    <property type="entry name" value="WRKY_plant"/>
</dbReference>
<sequence>MDNDWDLYAVVKGCTATASTSTTTPVIYSNMSPADDPFLSSGSMSTFLDDDDVASFNFPSLVEDRPDGAFQGLEEFCKEFCIDPALAAAASGITATTTSTIPVGQLFPSQRQIQPTQEIPQMQPQHVNLQMDNPFIGSSVNFRNTNPQTIRQRRRKNQQMKMVRQMTQEELSADSWAWRKYGQKPIKGSPYPRNYYRCSTSKDCAARKHVERSLTEPDIFVVSYSGEHTHPRPTQRNSLAGSTRNKFSPAATSVEPTANSNIPPMRLPNSSFPSSSLASGSSSSQNATLMEGENAVQNDDVEMADEQVEDEDEDILFQELSGTNDGSDHSNGGDIFSSGLLSPP</sequence>
<evidence type="ECO:0000256" key="1">
    <source>
        <dbReference type="ARBA" id="ARBA00004123"/>
    </source>
</evidence>
<evidence type="ECO:0000256" key="2">
    <source>
        <dbReference type="ARBA" id="ARBA00023015"/>
    </source>
</evidence>
<feature type="compositionally biased region" description="Acidic residues" evidence="6">
    <location>
        <begin position="299"/>
        <end position="316"/>
    </location>
</feature>
<dbReference type="GO" id="GO:0005634">
    <property type="term" value="C:nucleus"/>
    <property type="evidence" value="ECO:0007669"/>
    <property type="project" value="UniProtKB-SubCell"/>
</dbReference>
<comment type="subcellular location">
    <subcellularLocation>
        <location evidence="1">Nucleus</location>
    </subcellularLocation>
</comment>
<dbReference type="SMART" id="SM00774">
    <property type="entry name" value="WRKY"/>
    <property type="match status" value="1"/>
</dbReference>
<evidence type="ECO:0000313" key="8">
    <source>
        <dbReference type="EMBL" id="CAI9771945.1"/>
    </source>
</evidence>
<name>A0AAD1ZRF9_9LAMI</name>
<gene>
    <name evidence="8" type="ORF">FPE_LOCUS19375</name>
</gene>
<dbReference type="GO" id="GO:0003700">
    <property type="term" value="F:DNA-binding transcription factor activity"/>
    <property type="evidence" value="ECO:0007669"/>
    <property type="project" value="InterPro"/>
</dbReference>
<evidence type="ECO:0000256" key="6">
    <source>
        <dbReference type="SAM" id="MobiDB-lite"/>
    </source>
</evidence>
<dbReference type="AlphaFoldDB" id="A0AAD1ZRF9"/>
<evidence type="ECO:0000256" key="4">
    <source>
        <dbReference type="ARBA" id="ARBA00023163"/>
    </source>
</evidence>
<keyword evidence="9" id="KW-1185">Reference proteome</keyword>
<organism evidence="8 9">
    <name type="scientific">Fraxinus pennsylvanica</name>
    <dbReference type="NCBI Taxonomy" id="56036"/>
    <lineage>
        <taxon>Eukaryota</taxon>
        <taxon>Viridiplantae</taxon>
        <taxon>Streptophyta</taxon>
        <taxon>Embryophyta</taxon>
        <taxon>Tracheophyta</taxon>
        <taxon>Spermatophyta</taxon>
        <taxon>Magnoliopsida</taxon>
        <taxon>eudicotyledons</taxon>
        <taxon>Gunneridae</taxon>
        <taxon>Pentapetalae</taxon>
        <taxon>asterids</taxon>
        <taxon>lamiids</taxon>
        <taxon>Lamiales</taxon>
        <taxon>Oleaceae</taxon>
        <taxon>Oleeae</taxon>
        <taxon>Fraxinus</taxon>
    </lineage>
</organism>
<dbReference type="PROSITE" id="PS50811">
    <property type="entry name" value="WRKY"/>
    <property type="match status" value="1"/>
</dbReference>
<dbReference type="Proteomes" id="UP000834106">
    <property type="component" value="Chromosome 12"/>
</dbReference>
<dbReference type="SUPFAM" id="SSF118290">
    <property type="entry name" value="WRKY DNA-binding domain"/>
    <property type="match status" value="1"/>
</dbReference>
<feature type="compositionally biased region" description="Polar residues" evidence="6">
    <location>
        <begin position="232"/>
        <end position="262"/>
    </location>
</feature>